<proteinExistence type="inferred from homology"/>
<dbReference type="Gene3D" id="3.30.420.40">
    <property type="match status" value="2"/>
</dbReference>
<evidence type="ECO:0000313" key="3">
    <source>
        <dbReference type="Proteomes" id="UP000500961"/>
    </source>
</evidence>
<dbReference type="AlphaFoldDB" id="A0A7D4AVS0"/>
<dbReference type="KEGG" id="ttz:FHG85_00210"/>
<sequence length="323" mass="34094">MAEVVAGIDIGGTNTVIGIVNKQGDILAESTIPTRCQSTFSVYVKNLAVEIEKLLEGLGHEHTLQGVGIGSPNGSYNLGAIVDAPNLEWKGILPLCNELTKHTGLPTVVTNDANAAAIGELLFGAGVGMKNFVVITLGTGLGSGIIVNGKLVVGHDGFAGEFGHIVAKANGRQCGCGKKGCLETYASATGLRRTAFKMIADSNQPSMLRNVTYDKLTSKMITEAAQNGDPLARAAFEYTGLILGTRLADLVAILNPEAIFFFGGLANAGEILIDPVRRYMEEYMFPVFKGKVRLLMSGLQNKNAAVLGAAALIWDELEKKKAN</sequence>
<accession>A0A7D4AVS0</accession>
<comment type="similarity">
    <text evidence="1">Belongs to the ROK (NagC/XylR) family.</text>
</comment>
<dbReference type="Proteomes" id="UP000500961">
    <property type="component" value="Chromosome"/>
</dbReference>
<dbReference type="Pfam" id="PF00480">
    <property type="entry name" value="ROK"/>
    <property type="match status" value="1"/>
</dbReference>
<dbReference type="PANTHER" id="PTHR18964">
    <property type="entry name" value="ROK (REPRESSOR, ORF, KINASE) FAMILY"/>
    <property type="match status" value="1"/>
</dbReference>
<evidence type="ECO:0000256" key="1">
    <source>
        <dbReference type="ARBA" id="ARBA00006479"/>
    </source>
</evidence>
<dbReference type="EMBL" id="CP041345">
    <property type="protein sequence ID" value="QKG78754.1"/>
    <property type="molecule type" value="Genomic_DNA"/>
</dbReference>
<name>A0A7D4AVS0_9BACT</name>
<evidence type="ECO:0000313" key="2">
    <source>
        <dbReference type="EMBL" id="QKG78754.1"/>
    </source>
</evidence>
<gene>
    <name evidence="2" type="ORF">FHG85_00210</name>
</gene>
<reference evidence="2 3" key="1">
    <citation type="submission" date="2019-07" db="EMBL/GenBank/DDBJ databases">
        <title>Thalassofilum flectens gen. nov., sp. nov., a novel moderate thermophilic anaerobe from a shallow sea hot spring in Kunashir Island (Russia), representing a new family in the order Bacteroidales, and proposal of Thalassofilacea fam. nov.</title>
        <authorList>
            <person name="Kochetkova T.V."/>
            <person name="Podosokorskaya O.A."/>
            <person name="Novikov A."/>
            <person name="Elcheninov A.G."/>
            <person name="Toshchakov S.V."/>
            <person name="Kublanov I.V."/>
        </authorList>
    </citation>
    <scope>NUCLEOTIDE SEQUENCE [LARGE SCALE GENOMIC DNA]</scope>
    <source>
        <strain evidence="2 3">38-H</strain>
    </source>
</reference>
<organism evidence="2 3">
    <name type="scientific">Tenuifilum thalassicum</name>
    <dbReference type="NCBI Taxonomy" id="2590900"/>
    <lineage>
        <taxon>Bacteria</taxon>
        <taxon>Pseudomonadati</taxon>
        <taxon>Bacteroidota</taxon>
        <taxon>Bacteroidia</taxon>
        <taxon>Bacteroidales</taxon>
        <taxon>Tenuifilaceae</taxon>
        <taxon>Tenuifilum</taxon>
    </lineage>
</organism>
<dbReference type="InterPro" id="IPR000600">
    <property type="entry name" value="ROK"/>
</dbReference>
<dbReference type="SUPFAM" id="SSF53067">
    <property type="entry name" value="Actin-like ATPase domain"/>
    <property type="match status" value="1"/>
</dbReference>
<dbReference type="PANTHER" id="PTHR18964:SF149">
    <property type="entry name" value="BIFUNCTIONAL UDP-N-ACETYLGLUCOSAMINE 2-EPIMERASE_N-ACETYLMANNOSAMINE KINASE"/>
    <property type="match status" value="1"/>
</dbReference>
<dbReference type="RefSeq" id="WP_173072270.1">
    <property type="nucleotide sequence ID" value="NZ_CP041345.1"/>
</dbReference>
<keyword evidence="3" id="KW-1185">Reference proteome</keyword>
<dbReference type="InterPro" id="IPR049874">
    <property type="entry name" value="ROK_cs"/>
</dbReference>
<dbReference type="InterPro" id="IPR043129">
    <property type="entry name" value="ATPase_NBD"/>
</dbReference>
<protein>
    <submittedName>
        <fullName evidence="2">ROK family protein</fullName>
    </submittedName>
</protein>
<dbReference type="PROSITE" id="PS01125">
    <property type="entry name" value="ROK"/>
    <property type="match status" value="1"/>
</dbReference>